<organism evidence="2 3">
    <name type="scientific">Pinctada imbricata</name>
    <name type="common">Atlantic pearl-oyster</name>
    <name type="synonym">Pinctada martensii</name>
    <dbReference type="NCBI Taxonomy" id="66713"/>
    <lineage>
        <taxon>Eukaryota</taxon>
        <taxon>Metazoa</taxon>
        <taxon>Spiralia</taxon>
        <taxon>Lophotrochozoa</taxon>
        <taxon>Mollusca</taxon>
        <taxon>Bivalvia</taxon>
        <taxon>Autobranchia</taxon>
        <taxon>Pteriomorphia</taxon>
        <taxon>Pterioida</taxon>
        <taxon>Pterioidea</taxon>
        <taxon>Pteriidae</taxon>
        <taxon>Pinctada</taxon>
    </lineage>
</organism>
<comment type="caution">
    <text evidence="2">The sequence shown here is derived from an EMBL/GenBank/DDBJ whole genome shotgun (WGS) entry which is preliminary data.</text>
</comment>
<reference evidence="2" key="1">
    <citation type="submission" date="2019-08" db="EMBL/GenBank/DDBJ databases">
        <title>The improved chromosome-level genome for the pearl oyster Pinctada fucata martensii using PacBio sequencing and Hi-C.</title>
        <authorList>
            <person name="Zheng Z."/>
        </authorList>
    </citation>
    <scope>NUCLEOTIDE SEQUENCE</scope>
    <source>
        <strain evidence="2">ZZ-2019</strain>
        <tissue evidence="2">Adductor muscle</tissue>
    </source>
</reference>
<protein>
    <submittedName>
        <fullName evidence="2">Uncharacterized protein</fullName>
    </submittedName>
</protein>
<evidence type="ECO:0000313" key="3">
    <source>
        <dbReference type="Proteomes" id="UP001186944"/>
    </source>
</evidence>
<dbReference type="AlphaFoldDB" id="A0AA88YEI1"/>
<feature type="compositionally biased region" description="Basic and acidic residues" evidence="1">
    <location>
        <begin position="1"/>
        <end position="14"/>
    </location>
</feature>
<sequence length="359" mass="41198">MTSRKRSFDDHDSDNVDANSSKKMSRCSLRQCLDEYGVTYAGIPKPISNIFDSLKDGHRPVNVPSCMKLFEKFTKNAVPFSLEDVNWSNDLQFTLESDRMAVDTVEDAQKKLLKLADDMETDDFLKDKLQKRLFMTWFEKVFSFLGEIKEILEKLNVPSQSSTKQGPNLREGVFTHLFLKFAEIFFLKPEVGDNPEIELKKQNEIVGCIPDVRFYEHTHKGTQANLLLMLAEVKRDALTEPSDGVVVCNQTRIGRMIDRQILDQIGMELVEESGVSSFAPQTVGIIVMRTEIIFLILEMGRDHWTAIHKGENVGEKCALIQYTESFDIMKAADRNKLGKFLFWLGCLQKNNLQKYYLLQ</sequence>
<dbReference type="Proteomes" id="UP001186944">
    <property type="component" value="Unassembled WGS sequence"/>
</dbReference>
<accession>A0AA88YEI1</accession>
<feature type="region of interest" description="Disordered" evidence="1">
    <location>
        <begin position="1"/>
        <end position="20"/>
    </location>
</feature>
<keyword evidence="3" id="KW-1185">Reference proteome</keyword>
<evidence type="ECO:0000313" key="2">
    <source>
        <dbReference type="EMBL" id="KAK3103510.1"/>
    </source>
</evidence>
<evidence type="ECO:0000256" key="1">
    <source>
        <dbReference type="SAM" id="MobiDB-lite"/>
    </source>
</evidence>
<proteinExistence type="predicted"/>
<name>A0AA88YEI1_PINIB</name>
<gene>
    <name evidence="2" type="ORF">FSP39_019742</name>
</gene>
<dbReference type="EMBL" id="VSWD01000005">
    <property type="protein sequence ID" value="KAK3103510.1"/>
    <property type="molecule type" value="Genomic_DNA"/>
</dbReference>